<evidence type="ECO:0000313" key="2">
    <source>
        <dbReference type="Proteomes" id="UP000479000"/>
    </source>
</evidence>
<gene>
    <name evidence="1" type="ORF">NTEN_LOCUS478</name>
</gene>
<dbReference type="AlphaFoldDB" id="A0A6H5FWF8"/>
<dbReference type="Proteomes" id="UP000479000">
    <property type="component" value="Unassembled WGS sequence"/>
</dbReference>
<name>A0A6H5FWF8_9HEMI</name>
<dbReference type="EMBL" id="CADCXU010000739">
    <property type="protein sequence ID" value="CAA9993547.1"/>
    <property type="molecule type" value="Genomic_DNA"/>
</dbReference>
<reference evidence="1 2" key="1">
    <citation type="submission" date="2020-02" db="EMBL/GenBank/DDBJ databases">
        <authorList>
            <person name="Ferguson B K."/>
        </authorList>
    </citation>
    <scope>NUCLEOTIDE SEQUENCE [LARGE SCALE GENOMIC DNA]</scope>
</reference>
<keyword evidence="2" id="KW-1185">Reference proteome</keyword>
<organism evidence="1 2">
    <name type="scientific">Nesidiocoris tenuis</name>
    <dbReference type="NCBI Taxonomy" id="355587"/>
    <lineage>
        <taxon>Eukaryota</taxon>
        <taxon>Metazoa</taxon>
        <taxon>Ecdysozoa</taxon>
        <taxon>Arthropoda</taxon>
        <taxon>Hexapoda</taxon>
        <taxon>Insecta</taxon>
        <taxon>Pterygota</taxon>
        <taxon>Neoptera</taxon>
        <taxon>Paraneoptera</taxon>
        <taxon>Hemiptera</taxon>
        <taxon>Heteroptera</taxon>
        <taxon>Panheteroptera</taxon>
        <taxon>Cimicomorpha</taxon>
        <taxon>Miridae</taxon>
        <taxon>Dicyphina</taxon>
        <taxon>Nesidiocoris</taxon>
    </lineage>
</organism>
<feature type="non-terminal residue" evidence="1">
    <location>
        <position position="81"/>
    </location>
</feature>
<sequence length="81" mass="8807">MRPIPATNDCTNRTDFSKSLSALGRQFFPVLFFDSRIAMGKCDEGMKTQQDQVGSKWESSGICRFSGERALLGSGIVGGRG</sequence>
<protein>
    <submittedName>
        <fullName evidence="1">Uncharacterized protein</fullName>
    </submittedName>
</protein>
<accession>A0A6H5FWF8</accession>
<evidence type="ECO:0000313" key="1">
    <source>
        <dbReference type="EMBL" id="CAA9993547.1"/>
    </source>
</evidence>
<proteinExistence type="predicted"/>